<dbReference type="SMART" id="SM00066">
    <property type="entry name" value="GAL4"/>
    <property type="match status" value="1"/>
</dbReference>
<dbReference type="PROSITE" id="PS50048">
    <property type="entry name" value="ZN2_CY6_FUNGAL_2"/>
    <property type="match status" value="1"/>
</dbReference>
<evidence type="ECO:0000313" key="10">
    <source>
        <dbReference type="Proteomes" id="UP000815677"/>
    </source>
</evidence>
<keyword evidence="4" id="KW-0206">Cytoskeleton</keyword>
<dbReference type="InterPro" id="IPR001138">
    <property type="entry name" value="Zn2Cys6_DnaBD"/>
</dbReference>
<evidence type="ECO:0000259" key="8">
    <source>
        <dbReference type="PROSITE" id="PS51021"/>
    </source>
</evidence>
<evidence type="ECO:0000256" key="2">
    <source>
        <dbReference type="ARBA" id="ARBA00022490"/>
    </source>
</evidence>
<dbReference type="Pfam" id="PF00172">
    <property type="entry name" value="Zn_clus"/>
    <property type="match status" value="1"/>
</dbReference>
<dbReference type="InterPro" id="IPR004148">
    <property type="entry name" value="BAR_dom"/>
</dbReference>
<dbReference type="EMBL" id="DF849927">
    <property type="protein sequence ID" value="GAT59922.1"/>
    <property type="molecule type" value="Genomic_DNA"/>
</dbReference>
<keyword evidence="5" id="KW-0539">Nucleus</keyword>
<gene>
    <name evidence="9" type="ORF">MCHLO_16140</name>
</gene>
<keyword evidence="2" id="KW-0963">Cytoplasm</keyword>
<protein>
    <recommendedName>
        <fullName evidence="11">Zn(2)-C6 fungal-type domain-containing protein</fullName>
    </recommendedName>
</protein>
<evidence type="ECO:0000313" key="9">
    <source>
        <dbReference type="EMBL" id="GAT59922.1"/>
    </source>
</evidence>
<dbReference type="SMART" id="SM00906">
    <property type="entry name" value="Fungal_trans"/>
    <property type="match status" value="1"/>
</dbReference>
<dbReference type="InterPro" id="IPR046982">
    <property type="entry name" value="BIN3/RVS161-like"/>
</dbReference>
<name>A0ABQ0M9K9_MYCCL</name>
<dbReference type="Pfam" id="PF03114">
    <property type="entry name" value="BAR"/>
    <property type="match status" value="1"/>
</dbReference>
<dbReference type="SUPFAM" id="SSF57701">
    <property type="entry name" value="Zn2/Cys6 DNA-binding domain"/>
    <property type="match status" value="1"/>
</dbReference>
<sequence length="1057" mass="118362">MSWSGIKKSFNRAGTTLLQKTGQIERTIDREFADEEAKYKTFEKECQALQKDSKSYWDAMRAMTAAQTRIAETLETFYGSSDRTSEGAMAGHAYKRSVDDLDGGFGRELDGPYRTTISEPLGKMCAYFPVVNEHISKRNKKLLDYDAARSKVRKLVDKPSEDPTKLPKAQQEHDEAKEVFDLLNDQLVAELPQLLDLRVPYFDPSFEAMIRMQSKFAEEGYEKLSGVQRYFADTIRDDYAAGQLDAQVESVLQEMRELSICGDLANVSSERPYRSRRQRPCDRCRSRKQRCITKPSGTCLNCQISGAPCTFDSPAAADHTRPRNKKSPKSPSGEPSSSRRSYGSSGYTSPTMTSLPSSPIKLENDNHDIFPASPRFELGSALSSIVLSWEPPTRRLPPESTVDVEEYRALDSDADDDFEPHYVGETAERDGLVLSALASVHSARGGTPPRGNPFRVRQVSTSQSEPVFFLFERVRPYGEDSVGKYTSAELIGLLGPSNIHRLLQHYLRLDGIAVPIWRSSDFTDNPEQRLPAGLFCAYVSRGIIYDDQLRHFSADAWKITTLTNRAQSRSARVSTIQANLLDLDGRPSLNPTGNSMLLGQTIAAGRLMGLHLDCTSWLIPRWEKQLRIKLWWAVLQQDKWSALCYGRSSYVHYGDWDVPLPPCDHPNDFPFVALCELTVILDRALRELHVVRQTQRSRDTRDILRKISMFGVELDTWKHRLDSMDNSLNGYYPPGFRSLQLSHLAVALLLVRCVLDLELPPSAAASTYDSAIRVTEEVVAFTSSLTPDDLRGYFTTYSAFHFSTCLVLLIRLVLSADPSDQSDGAPWQRILHLLRIFISALSEAKKSVPSFELGDLALARARHLIPLLAKNSPALSMALEPLFPAQEEPMSPTEMSTSSSVTSPTVGPAGYHAHPVHQGHPHAWTDNNGAGLDAFFPEVTQPDWAAFRDYVQPPFAMVVPNSKAEGTMEMLAVYDVMSSVAGSEGHIRETVRSRNWIWVSLGDRLCQCQLSFVRERVRGRNFTATPCNSIPALDCGCNMRAPFLLVPPRRIASQQLY</sequence>
<dbReference type="CDD" id="cd00067">
    <property type="entry name" value="GAL4"/>
    <property type="match status" value="1"/>
</dbReference>
<evidence type="ECO:0000259" key="7">
    <source>
        <dbReference type="PROSITE" id="PS50048"/>
    </source>
</evidence>
<keyword evidence="3" id="KW-0479">Metal-binding</keyword>
<dbReference type="InterPro" id="IPR007219">
    <property type="entry name" value="XnlR_reg_dom"/>
</dbReference>
<dbReference type="PROSITE" id="PS51021">
    <property type="entry name" value="BAR"/>
    <property type="match status" value="1"/>
</dbReference>
<proteinExistence type="predicted"/>
<feature type="compositionally biased region" description="Low complexity" evidence="6">
    <location>
        <begin position="329"/>
        <end position="359"/>
    </location>
</feature>
<evidence type="ECO:0000256" key="4">
    <source>
        <dbReference type="ARBA" id="ARBA00023212"/>
    </source>
</evidence>
<dbReference type="CDD" id="cd12148">
    <property type="entry name" value="fungal_TF_MHR"/>
    <property type="match status" value="1"/>
</dbReference>
<evidence type="ECO:0008006" key="11">
    <source>
        <dbReference type="Google" id="ProtNLM"/>
    </source>
</evidence>
<dbReference type="SMART" id="SM00721">
    <property type="entry name" value="BAR"/>
    <property type="match status" value="1"/>
</dbReference>
<organism evidence="9 10">
    <name type="scientific">Mycena chlorophos</name>
    <name type="common">Agaric fungus</name>
    <name type="synonym">Agaricus chlorophos</name>
    <dbReference type="NCBI Taxonomy" id="658473"/>
    <lineage>
        <taxon>Eukaryota</taxon>
        <taxon>Fungi</taxon>
        <taxon>Dikarya</taxon>
        <taxon>Basidiomycota</taxon>
        <taxon>Agaricomycotina</taxon>
        <taxon>Agaricomycetes</taxon>
        <taxon>Agaricomycetidae</taxon>
        <taxon>Agaricales</taxon>
        <taxon>Marasmiineae</taxon>
        <taxon>Mycenaceae</taxon>
        <taxon>Mycena</taxon>
    </lineage>
</organism>
<dbReference type="PANTHER" id="PTHR47174:SF3">
    <property type="entry name" value="BRIDGING INTEGRATOR 3"/>
    <property type="match status" value="1"/>
</dbReference>
<feature type="region of interest" description="Disordered" evidence="6">
    <location>
        <begin position="313"/>
        <end position="366"/>
    </location>
</feature>
<feature type="domain" description="BAR" evidence="8">
    <location>
        <begin position="17"/>
        <end position="240"/>
    </location>
</feature>
<dbReference type="Gene3D" id="4.10.240.10">
    <property type="entry name" value="Zn(2)-C6 fungal-type DNA-binding domain"/>
    <property type="match status" value="1"/>
</dbReference>
<dbReference type="InterPro" id="IPR036864">
    <property type="entry name" value="Zn2-C6_fun-type_DNA-bd_sf"/>
</dbReference>
<keyword evidence="10" id="KW-1185">Reference proteome</keyword>
<evidence type="ECO:0000256" key="1">
    <source>
        <dbReference type="ARBA" id="ARBA00004245"/>
    </source>
</evidence>
<evidence type="ECO:0000256" key="5">
    <source>
        <dbReference type="ARBA" id="ARBA00023242"/>
    </source>
</evidence>
<evidence type="ECO:0000256" key="3">
    <source>
        <dbReference type="ARBA" id="ARBA00022723"/>
    </source>
</evidence>
<dbReference type="CDD" id="cd07591">
    <property type="entry name" value="BAR_Rvs161p"/>
    <property type="match status" value="1"/>
</dbReference>
<comment type="subcellular location">
    <subcellularLocation>
        <location evidence="1">Cytoplasm</location>
        <location evidence="1">Cytoskeleton</location>
    </subcellularLocation>
</comment>
<dbReference type="InterPro" id="IPR027267">
    <property type="entry name" value="AH/BAR_dom_sf"/>
</dbReference>
<evidence type="ECO:0000256" key="6">
    <source>
        <dbReference type="SAM" id="MobiDB-lite"/>
    </source>
</evidence>
<dbReference type="Pfam" id="PF04082">
    <property type="entry name" value="Fungal_trans"/>
    <property type="match status" value="1"/>
</dbReference>
<reference evidence="9" key="1">
    <citation type="submission" date="2014-09" db="EMBL/GenBank/DDBJ databases">
        <title>Genome sequence of the luminous mushroom Mycena chlorophos for searching fungal bioluminescence genes.</title>
        <authorList>
            <person name="Tanaka Y."/>
            <person name="Kasuga D."/>
            <person name="Oba Y."/>
            <person name="Hase S."/>
            <person name="Sato K."/>
            <person name="Oba Y."/>
            <person name="Sakakibara Y."/>
        </authorList>
    </citation>
    <scope>NUCLEOTIDE SEQUENCE</scope>
</reference>
<dbReference type="Proteomes" id="UP000815677">
    <property type="component" value="Unassembled WGS sequence"/>
</dbReference>
<dbReference type="InterPro" id="IPR037429">
    <property type="entry name" value="Rvs161/Hob3_BAR"/>
</dbReference>
<dbReference type="PROSITE" id="PS00463">
    <property type="entry name" value="ZN2_CY6_FUNGAL_1"/>
    <property type="match status" value="1"/>
</dbReference>
<accession>A0ABQ0M9K9</accession>
<dbReference type="PANTHER" id="PTHR47174">
    <property type="entry name" value="BRIDGING INTEGRATOR 3"/>
    <property type="match status" value="1"/>
</dbReference>
<feature type="domain" description="Zn(2)-C6 fungal-type" evidence="7">
    <location>
        <begin position="280"/>
        <end position="311"/>
    </location>
</feature>
<dbReference type="SUPFAM" id="SSF103657">
    <property type="entry name" value="BAR/IMD domain-like"/>
    <property type="match status" value="1"/>
</dbReference>
<dbReference type="Gene3D" id="1.20.1270.60">
    <property type="entry name" value="Arfaptin homology (AH) domain/BAR domain"/>
    <property type="match status" value="1"/>
</dbReference>